<dbReference type="InterPro" id="IPR019594">
    <property type="entry name" value="Glu/Gly-bd"/>
</dbReference>
<evidence type="ECO:0000256" key="12">
    <source>
        <dbReference type="ARBA" id="ARBA00023303"/>
    </source>
</evidence>
<dbReference type="PANTHER" id="PTHR42643">
    <property type="entry name" value="IONOTROPIC RECEPTOR 20A-RELATED"/>
    <property type="match status" value="1"/>
</dbReference>
<evidence type="ECO:0000256" key="10">
    <source>
        <dbReference type="ARBA" id="ARBA00023180"/>
    </source>
</evidence>
<dbReference type="RefSeq" id="XP_018007869.1">
    <property type="nucleotide sequence ID" value="XM_018152380.1"/>
</dbReference>
<keyword evidence="15" id="KW-1185">Reference proteome</keyword>
<dbReference type="InterPro" id="IPR052192">
    <property type="entry name" value="Insect_Ionotropic_Sensory_Rcpt"/>
</dbReference>
<protein>
    <submittedName>
        <fullName evidence="16">Probable glutamate receptor</fullName>
    </submittedName>
</protein>
<dbReference type="SMART" id="SM00918">
    <property type="entry name" value="Lig_chan-Glu_bd"/>
    <property type="match status" value="1"/>
</dbReference>
<evidence type="ECO:0000256" key="5">
    <source>
        <dbReference type="ARBA" id="ARBA00022692"/>
    </source>
</evidence>
<dbReference type="Pfam" id="PF00060">
    <property type="entry name" value="Lig_chan"/>
    <property type="match status" value="1"/>
</dbReference>
<feature type="transmembrane region" description="Helical" evidence="13">
    <location>
        <begin position="207"/>
        <end position="232"/>
    </location>
</feature>
<sequence>MTFKNFDDIFRDRYPSFDGYTFHLATWFDDKPYIFQSRSGPKGEGEGVEIEMLNALCKVLNFSYTITEEPSDMKWGAYENGTWNGMLGMVYRKEKNFTVNFFVITDQRRAAFDSTVSYWNEGFGISMLAPPPFPRWKNFYYPFTAHVWMGLFLTFIISVVFYVILRHSDDPANTTDWQAWLHLFRSMLNIAWPRLPRKTPEQIFIGFWFLFCMVVALAYTANLIAFLTVPLYPKRIQTVEQLALSHYGISMYDYGEFVPGALASSTDPMYRRIRARLELYPTYAEAVYPMLNGTHAHVESFSYNRIVVATEFKANNSYMLKEQLFPGHLCWYFQKNTPYVYKFDDGIQRLVDSGLVNHWLTLGEFESIPQLGEFESIPQLDEFESIPQLGESIPQLDEFESIPQLGESIPQLDESIPQLGESIPQLVQYSQLQEKTESFLGRDFERRNLQQTQVRAETALRVDHLQGVFLVLAVLEACATLLFAGEVIHYKLTTKPKLYQNTEKTA</sequence>
<evidence type="ECO:0000256" key="11">
    <source>
        <dbReference type="ARBA" id="ARBA00023286"/>
    </source>
</evidence>
<keyword evidence="11" id="KW-1071">Ligand-gated ion channel</keyword>
<comment type="similarity">
    <text evidence="2">Belongs to the glutamate-gated ion channel (TC 1.A.10.1) family.</text>
</comment>
<dbReference type="InterPro" id="IPR001320">
    <property type="entry name" value="Iontro_rcpt_C"/>
</dbReference>
<dbReference type="GO" id="GO:0050906">
    <property type="term" value="P:detection of stimulus involved in sensory perception"/>
    <property type="evidence" value="ECO:0007669"/>
    <property type="project" value="UniProtKB-ARBA"/>
</dbReference>
<evidence type="ECO:0000256" key="13">
    <source>
        <dbReference type="SAM" id="Phobius"/>
    </source>
</evidence>
<dbReference type="GO" id="GO:0005886">
    <property type="term" value="C:plasma membrane"/>
    <property type="evidence" value="ECO:0007669"/>
    <property type="project" value="UniProtKB-SubCell"/>
</dbReference>
<evidence type="ECO:0000256" key="8">
    <source>
        <dbReference type="ARBA" id="ARBA00023136"/>
    </source>
</evidence>
<feature type="transmembrane region" description="Helical" evidence="13">
    <location>
        <begin position="145"/>
        <end position="165"/>
    </location>
</feature>
<organism evidence="15 16">
    <name type="scientific">Hyalella azteca</name>
    <name type="common">Amphipod</name>
    <dbReference type="NCBI Taxonomy" id="294128"/>
    <lineage>
        <taxon>Eukaryota</taxon>
        <taxon>Metazoa</taxon>
        <taxon>Ecdysozoa</taxon>
        <taxon>Arthropoda</taxon>
        <taxon>Crustacea</taxon>
        <taxon>Multicrustacea</taxon>
        <taxon>Malacostraca</taxon>
        <taxon>Eumalacostraca</taxon>
        <taxon>Peracarida</taxon>
        <taxon>Amphipoda</taxon>
        <taxon>Senticaudata</taxon>
        <taxon>Talitrida</taxon>
        <taxon>Talitroidea</taxon>
        <taxon>Hyalellidae</taxon>
        <taxon>Hyalella</taxon>
    </lineage>
</organism>
<evidence type="ECO:0000256" key="2">
    <source>
        <dbReference type="ARBA" id="ARBA00008685"/>
    </source>
</evidence>
<evidence type="ECO:0000256" key="9">
    <source>
        <dbReference type="ARBA" id="ARBA00023170"/>
    </source>
</evidence>
<evidence type="ECO:0000256" key="3">
    <source>
        <dbReference type="ARBA" id="ARBA00022448"/>
    </source>
</evidence>
<feature type="transmembrane region" description="Helical" evidence="13">
    <location>
        <begin position="467"/>
        <end position="488"/>
    </location>
</feature>
<evidence type="ECO:0000259" key="14">
    <source>
        <dbReference type="SMART" id="SM00918"/>
    </source>
</evidence>
<keyword evidence="5 13" id="KW-0812">Transmembrane</keyword>
<evidence type="ECO:0000256" key="1">
    <source>
        <dbReference type="ARBA" id="ARBA00004651"/>
    </source>
</evidence>
<keyword evidence="10" id="KW-0325">Glycoprotein</keyword>
<evidence type="ECO:0000313" key="15">
    <source>
        <dbReference type="Proteomes" id="UP000694843"/>
    </source>
</evidence>
<dbReference type="Gene3D" id="3.40.190.10">
    <property type="entry name" value="Periplasmic binding protein-like II"/>
    <property type="match status" value="1"/>
</dbReference>
<evidence type="ECO:0000256" key="6">
    <source>
        <dbReference type="ARBA" id="ARBA00022989"/>
    </source>
</evidence>
<dbReference type="PANTHER" id="PTHR42643:SF24">
    <property type="entry name" value="IONOTROPIC RECEPTOR 60A"/>
    <property type="match status" value="1"/>
</dbReference>
<keyword evidence="12" id="KW-0407">Ion channel</keyword>
<dbReference type="GeneID" id="108665604"/>
<dbReference type="OrthoDB" id="6349620at2759"/>
<keyword evidence="4" id="KW-1003">Cell membrane</keyword>
<dbReference type="Proteomes" id="UP000694843">
    <property type="component" value="Unplaced"/>
</dbReference>
<comment type="subcellular location">
    <subcellularLocation>
        <location evidence="1">Cell membrane</location>
        <topology evidence="1">Multi-pass membrane protein</topology>
    </subcellularLocation>
</comment>
<dbReference type="OMA" id="THAHVES"/>
<dbReference type="SUPFAM" id="SSF53850">
    <property type="entry name" value="Periplasmic binding protein-like II"/>
    <property type="match status" value="1"/>
</dbReference>
<gene>
    <name evidence="16" type="primary">LOC108665604</name>
</gene>
<dbReference type="GO" id="GO:0015276">
    <property type="term" value="F:ligand-gated monoatomic ion channel activity"/>
    <property type="evidence" value="ECO:0007669"/>
    <property type="project" value="InterPro"/>
</dbReference>
<keyword evidence="6 13" id="KW-1133">Transmembrane helix</keyword>
<dbReference type="Gene3D" id="1.10.287.70">
    <property type="match status" value="1"/>
</dbReference>
<evidence type="ECO:0000256" key="7">
    <source>
        <dbReference type="ARBA" id="ARBA00023065"/>
    </source>
</evidence>
<keyword evidence="8 13" id="KW-0472">Membrane</keyword>
<name>A0A8B7N3Q5_HYAAZ</name>
<reference evidence="16" key="1">
    <citation type="submission" date="2025-08" db="UniProtKB">
        <authorList>
            <consortium name="RefSeq"/>
        </authorList>
    </citation>
    <scope>IDENTIFICATION</scope>
    <source>
        <tissue evidence="16">Whole organism</tissue>
    </source>
</reference>
<accession>A0A8B7N3Q5</accession>
<evidence type="ECO:0000313" key="16">
    <source>
        <dbReference type="RefSeq" id="XP_018007869.1"/>
    </source>
</evidence>
<evidence type="ECO:0000256" key="4">
    <source>
        <dbReference type="ARBA" id="ARBA00022475"/>
    </source>
</evidence>
<proteinExistence type="inferred from homology"/>
<dbReference type="AlphaFoldDB" id="A0A8B7N3Q5"/>
<keyword evidence="9 16" id="KW-0675">Receptor</keyword>
<dbReference type="Pfam" id="PF10613">
    <property type="entry name" value="Lig_chan-Glu_bd"/>
    <property type="match status" value="1"/>
</dbReference>
<keyword evidence="3" id="KW-0813">Transport</keyword>
<feature type="domain" description="Ionotropic glutamate receptor L-glutamate and glycine-binding" evidence="14">
    <location>
        <begin position="32"/>
        <end position="92"/>
    </location>
</feature>
<dbReference type="KEGG" id="hazt:108665604"/>
<keyword evidence="7" id="KW-0406">Ion transport</keyword>